<proteinExistence type="predicted"/>
<organism evidence="2 3">
    <name type="scientific">Lentinus brumalis</name>
    <dbReference type="NCBI Taxonomy" id="2498619"/>
    <lineage>
        <taxon>Eukaryota</taxon>
        <taxon>Fungi</taxon>
        <taxon>Dikarya</taxon>
        <taxon>Basidiomycota</taxon>
        <taxon>Agaricomycotina</taxon>
        <taxon>Agaricomycetes</taxon>
        <taxon>Polyporales</taxon>
        <taxon>Polyporaceae</taxon>
        <taxon>Lentinus</taxon>
    </lineage>
</organism>
<feature type="compositionally biased region" description="Polar residues" evidence="1">
    <location>
        <begin position="42"/>
        <end position="51"/>
    </location>
</feature>
<dbReference type="OrthoDB" id="2758309at2759"/>
<evidence type="ECO:0000313" key="2">
    <source>
        <dbReference type="EMBL" id="RDX40599.1"/>
    </source>
</evidence>
<gene>
    <name evidence="2" type="ORF">OH76DRAFT_1366015</name>
</gene>
<dbReference type="AlphaFoldDB" id="A0A371CJY9"/>
<evidence type="ECO:0000256" key="1">
    <source>
        <dbReference type="SAM" id="MobiDB-lite"/>
    </source>
</evidence>
<feature type="region of interest" description="Disordered" evidence="1">
    <location>
        <begin position="1"/>
        <end position="104"/>
    </location>
</feature>
<reference evidence="2 3" key="1">
    <citation type="journal article" date="2018" name="Biotechnol. Biofuels">
        <title>Integrative visual omics of the white-rot fungus Polyporus brumalis exposes the biotechnological potential of its oxidative enzymes for delignifying raw plant biomass.</title>
        <authorList>
            <person name="Miyauchi S."/>
            <person name="Rancon A."/>
            <person name="Drula E."/>
            <person name="Hage H."/>
            <person name="Chaduli D."/>
            <person name="Favel A."/>
            <person name="Grisel S."/>
            <person name="Henrissat B."/>
            <person name="Herpoel-Gimbert I."/>
            <person name="Ruiz-Duenas F.J."/>
            <person name="Chevret D."/>
            <person name="Hainaut M."/>
            <person name="Lin J."/>
            <person name="Wang M."/>
            <person name="Pangilinan J."/>
            <person name="Lipzen A."/>
            <person name="Lesage-Meessen L."/>
            <person name="Navarro D."/>
            <person name="Riley R."/>
            <person name="Grigoriev I.V."/>
            <person name="Zhou S."/>
            <person name="Raouche S."/>
            <person name="Rosso M.N."/>
        </authorList>
    </citation>
    <scope>NUCLEOTIDE SEQUENCE [LARGE SCALE GENOMIC DNA]</scope>
    <source>
        <strain evidence="2 3">BRFM 1820</strain>
    </source>
</reference>
<protein>
    <submittedName>
        <fullName evidence="2">Uncharacterized protein</fullName>
    </submittedName>
</protein>
<dbReference type="Proteomes" id="UP000256964">
    <property type="component" value="Unassembled WGS sequence"/>
</dbReference>
<dbReference type="EMBL" id="KZ857546">
    <property type="protein sequence ID" value="RDX40599.1"/>
    <property type="molecule type" value="Genomic_DNA"/>
</dbReference>
<keyword evidence="3" id="KW-1185">Reference proteome</keyword>
<feature type="region of interest" description="Disordered" evidence="1">
    <location>
        <begin position="129"/>
        <end position="166"/>
    </location>
</feature>
<name>A0A371CJY9_9APHY</name>
<sequence>MLSDVRATPTPASMRRVSAPLATPTPNSTPTCATPEPGTADSAPTPNSTPTRAMPEPGAADSAPTPNSTPTRATPEPGAADSAPATSTLVSAPLATPTPNSTATLVPAIPHEAFPRQYATQAGNPLARFIDRSAPAPPNLLDSVKMPNRHDGRSDSTPGSKKGAKSKIMIPNDKRTARNLYAVVYMRLHPEANTKEFDTAWKTSEDSADVQKVSTLASLAREKNESLECIIDAFNALSDDDRKVRCSQIDSA</sequence>
<accession>A0A371CJY9</accession>
<evidence type="ECO:0000313" key="3">
    <source>
        <dbReference type="Proteomes" id="UP000256964"/>
    </source>
</evidence>